<evidence type="ECO:0000313" key="2">
    <source>
        <dbReference type="EMBL" id="GMG23013.1"/>
    </source>
</evidence>
<proteinExistence type="predicted"/>
<feature type="domain" description="AAA+ ATPase lid" evidence="1">
    <location>
        <begin position="240"/>
        <end position="313"/>
    </location>
</feature>
<evidence type="ECO:0000259" key="1">
    <source>
        <dbReference type="Pfam" id="PF23232"/>
    </source>
</evidence>
<gene>
    <name evidence="2" type="ORF">Aory04_000054400</name>
</gene>
<dbReference type="Proteomes" id="UP001165205">
    <property type="component" value="Unassembled WGS sequence"/>
</dbReference>
<name>A0AAN4YAI2_ASPOZ</name>
<protein>
    <submittedName>
        <fullName evidence="2">Unnamed protein product</fullName>
    </submittedName>
</protein>
<dbReference type="AlphaFoldDB" id="A0AAN4YAI2"/>
<comment type="caution">
    <text evidence="2">The sequence shown here is derived from an EMBL/GenBank/DDBJ whole genome shotgun (WGS) entry which is preliminary data.</text>
</comment>
<dbReference type="InterPro" id="IPR056599">
    <property type="entry name" value="AAA_lid_fung"/>
</dbReference>
<dbReference type="Pfam" id="PF23232">
    <property type="entry name" value="AAA_lid_13"/>
    <property type="match status" value="1"/>
</dbReference>
<reference evidence="2" key="1">
    <citation type="submission" date="2023-04" db="EMBL/GenBank/DDBJ databases">
        <title>Aspergillus oryzae NBRC 4228.</title>
        <authorList>
            <person name="Ichikawa N."/>
            <person name="Sato H."/>
            <person name="Tonouchi N."/>
        </authorList>
    </citation>
    <scope>NUCLEOTIDE SEQUENCE</scope>
    <source>
        <strain evidence="2">NBRC 4228</strain>
    </source>
</reference>
<evidence type="ECO:0000313" key="3">
    <source>
        <dbReference type="Proteomes" id="UP001165205"/>
    </source>
</evidence>
<sequence length="321" mass="36801">MILWLQGIIYQVRLGIYKPLQLFVLPLKKSIISLLYLRPSAFNPAFISSTSIETFCSTIFVCWVILRISPIPLLYAIYPCVDNLNIGTDLSGVDLSLFLVPSHDAHFTMGVPRKELNSFDFSVPTLICSPPERSRSIPIFSRAISGYSDCFLRVKWDTNRKVPCCRVPWDPDAISGSWTDKDRKRPSMAPKSRIHVSLLREIESKKQEHLKGDDWQEPVLKIDDKSIMGYAGWYFDNYPEQCWNGRQIRNAFQIASSLAQYDMNKTSLDVWNDDKSNEGRSDRSAAYQILNWIQFDKVAGMINEFDVYLQETTVMTDVDAA</sequence>
<accession>A0AAN4YAI2</accession>
<dbReference type="EMBL" id="BSYA01000003">
    <property type="protein sequence ID" value="GMG23013.1"/>
    <property type="molecule type" value="Genomic_DNA"/>
</dbReference>
<organism evidence="2 3">
    <name type="scientific">Aspergillus oryzae</name>
    <name type="common">Yellow koji mold</name>
    <dbReference type="NCBI Taxonomy" id="5062"/>
    <lineage>
        <taxon>Eukaryota</taxon>
        <taxon>Fungi</taxon>
        <taxon>Dikarya</taxon>
        <taxon>Ascomycota</taxon>
        <taxon>Pezizomycotina</taxon>
        <taxon>Eurotiomycetes</taxon>
        <taxon>Eurotiomycetidae</taxon>
        <taxon>Eurotiales</taxon>
        <taxon>Aspergillaceae</taxon>
        <taxon>Aspergillus</taxon>
        <taxon>Aspergillus subgen. Circumdati</taxon>
    </lineage>
</organism>